<gene>
    <name evidence="11" type="ORF">HYG85_04355</name>
</gene>
<dbReference type="OrthoDB" id="9814265at2"/>
<dbReference type="EMBL" id="CP058561">
    <property type="protein sequence ID" value="QUH28185.1"/>
    <property type="molecule type" value="Genomic_DNA"/>
</dbReference>
<evidence type="ECO:0000256" key="7">
    <source>
        <dbReference type="ARBA" id="ARBA00023136"/>
    </source>
</evidence>
<keyword evidence="4" id="KW-0997">Cell inner membrane</keyword>
<proteinExistence type="inferred from homology"/>
<dbReference type="PANTHER" id="PTHR35011">
    <property type="entry name" value="2,3-DIKETO-L-GULONATE TRAP TRANSPORTER SMALL PERMEASE PROTEIN YIAM"/>
    <property type="match status" value="1"/>
</dbReference>
<dbReference type="InterPro" id="IPR055348">
    <property type="entry name" value="DctQ"/>
</dbReference>
<evidence type="ECO:0000256" key="2">
    <source>
        <dbReference type="ARBA" id="ARBA00022448"/>
    </source>
</evidence>
<dbReference type="RefSeq" id="WP_113671865.1">
    <property type="nucleotide sequence ID" value="NZ_CP058561.1"/>
</dbReference>
<evidence type="ECO:0000256" key="5">
    <source>
        <dbReference type="ARBA" id="ARBA00022692"/>
    </source>
</evidence>
<dbReference type="GO" id="GO:0005886">
    <property type="term" value="C:plasma membrane"/>
    <property type="evidence" value="ECO:0007669"/>
    <property type="project" value="UniProtKB-SubCell"/>
</dbReference>
<evidence type="ECO:0000256" key="8">
    <source>
        <dbReference type="ARBA" id="ARBA00038436"/>
    </source>
</evidence>
<accession>A0A8J8M8P6</accession>
<organism evidence="11 12">
    <name type="scientific">Vallitalea guaymasensis</name>
    <dbReference type="NCBI Taxonomy" id="1185412"/>
    <lineage>
        <taxon>Bacteria</taxon>
        <taxon>Bacillati</taxon>
        <taxon>Bacillota</taxon>
        <taxon>Clostridia</taxon>
        <taxon>Lachnospirales</taxon>
        <taxon>Vallitaleaceae</taxon>
        <taxon>Vallitalea</taxon>
    </lineage>
</organism>
<evidence type="ECO:0000256" key="3">
    <source>
        <dbReference type="ARBA" id="ARBA00022475"/>
    </source>
</evidence>
<evidence type="ECO:0000256" key="1">
    <source>
        <dbReference type="ARBA" id="ARBA00004429"/>
    </source>
</evidence>
<keyword evidence="2" id="KW-0813">Transport</keyword>
<dbReference type="Pfam" id="PF04290">
    <property type="entry name" value="DctQ"/>
    <property type="match status" value="1"/>
</dbReference>
<dbReference type="Proteomes" id="UP000677305">
    <property type="component" value="Chromosome"/>
</dbReference>
<name>A0A8J8M8P6_9FIRM</name>
<evidence type="ECO:0000313" key="11">
    <source>
        <dbReference type="EMBL" id="QUH28185.1"/>
    </source>
</evidence>
<dbReference type="PANTHER" id="PTHR35011:SF2">
    <property type="entry name" value="2,3-DIKETO-L-GULONATE TRAP TRANSPORTER SMALL PERMEASE PROTEIN YIAM"/>
    <property type="match status" value="1"/>
</dbReference>
<evidence type="ECO:0000256" key="4">
    <source>
        <dbReference type="ARBA" id="ARBA00022519"/>
    </source>
</evidence>
<evidence type="ECO:0000313" key="12">
    <source>
        <dbReference type="Proteomes" id="UP000677305"/>
    </source>
</evidence>
<dbReference type="AlphaFoldDB" id="A0A8J8M8P6"/>
<dbReference type="KEGG" id="vgu:HYG85_04355"/>
<evidence type="ECO:0000259" key="10">
    <source>
        <dbReference type="Pfam" id="PF04290"/>
    </source>
</evidence>
<sequence>MRKILNNLEEYILIVIFPIMTITVFISTIFRYFKLGAIPWSEELARYLMIWIAYIGASLGIKKNAHLGVEILVNKLPKSLKSVAKYFRVAIILLFNALIISFSYKIINHQMNMGQLSPAMAIPIWYAYLAIPVGALLMIIRSIQMVIFQNKQVVN</sequence>
<keyword evidence="6 9" id="KW-1133">Transmembrane helix</keyword>
<keyword evidence="5 9" id="KW-0812">Transmembrane</keyword>
<comment type="similarity">
    <text evidence="8">Belongs to the TRAP transporter small permease family.</text>
</comment>
<evidence type="ECO:0000256" key="9">
    <source>
        <dbReference type="SAM" id="Phobius"/>
    </source>
</evidence>
<keyword evidence="7 9" id="KW-0472">Membrane</keyword>
<feature type="transmembrane region" description="Helical" evidence="9">
    <location>
        <begin position="119"/>
        <end position="140"/>
    </location>
</feature>
<dbReference type="InterPro" id="IPR007387">
    <property type="entry name" value="TRAP_DctQ"/>
</dbReference>
<protein>
    <submittedName>
        <fullName evidence="11">TRAP transporter small permease</fullName>
    </submittedName>
</protein>
<dbReference type="GO" id="GO:0022857">
    <property type="term" value="F:transmembrane transporter activity"/>
    <property type="evidence" value="ECO:0007669"/>
    <property type="project" value="TreeGrafter"/>
</dbReference>
<comment type="subcellular location">
    <subcellularLocation>
        <location evidence="1">Cell inner membrane</location>
        <topology evidence="1">Multi-pass membrane protein</topology>
    </subcellularLocation>
</comment>
<feature type="transmembrane region" description="Helical" evidence="9">
    <location>
        <begin position="45"/>
        <end position="65"/>
    </location>
</feature>
<feature type="transmembrane region" description="Helical" evidence="9">
    <location>
        <begin position="86"/>
        <end position="107"/>
    </location>
</feature>
<keyword evidence="3" id="KW-1003">Cell membrane</keyword>
<feature type="transmembrane region" description="Helical" evidence="9">
    <location>
        <begin position="12"/>
        <end position="33"/>
    </location>
</feature>
<keyword evidence="12" id="KW-1185">Reference proteome</keyword>
<reference evidence="11 12" key="1">
    <citation type="submission" date="2020-07" db="EMBL/GenBank/DDBJ databases">
        <title>Vallitalea guaymasensis genome.</title>
        <authorList>
            <person name="Postec A."/>
        </authorList>
    </citation>
    <scope>NUCLEOTIDE SEQUENCE [LARGE SCALE GENOMIC DNA]</scope>
    <source>
        <strain evidence="11 12">Ra1766G1</strain>
    </source>
</reference>
<evidence type="ECO:0000256" key="6">
    <source>
        <dbReference type="ARBA" id="ARBA00022989"/>
    </source>
</evidence>
<feature type="domain" description="Tripartite ATP-independent periplasmic transporters DctQ component" evidence="10">
    <location>
        <begin position="20"/>
        <end position="147"/>
    </location>
</feature>
<dbReference type="GO" id="GO:0015740">
    <property type="term" value="P:C4-dicarboxylate transport"/>
    <property type="evidence" value="ECO:0007669"/>
    <property type="project" value="TreeGrafter"/>
</dbReference>